<dbReference type="AlphaFoldDB" id="A0A7C9F9A2"/>
<dbReference type="EMBL" id="WHLY01000002">
    <property type="protein sequence ID" value="MPR34384.1"/>
    <property type="molecule type" value="Genomic_DNA"/>
</dbReference>
<feature type="domain" description="HTH cro/C1-type" evidence="4">
    <location>
        <begin position="12"/>
        <end position="67"/>
    </location>
</feature>
<reference evidence="5 6" key="1">
    <citation type="submission" date="2019-10" db="EMBL/GenBank/DDBJ databases">
        <title>Draft Genome Sequence of Cytophagaceae sp. SJW1-29.</title>
        <authorList>
            <person name="Choi A."/>
        </authorList>
    </citation>
    <scope>NUCLEOTIDE SEQUENCE [LARGE SCALE GENOMIC DNA]</scope>
    <source>
        <strain evidence="5 6">SJW1-29</strain>
    </source>
</reference>
<dbReference type="Gene3D" id="2.10.109.10">
    <property type="entry name" value="Umud Fragment, subunit A"/>
    <property type="match status" value="1"/>
</dbReference>
<gene>
    <name evidence="5" type="ORF">GBK04_13710</name>
</gene>
<dbReference type="InterPro" id="IPR015927">
    <property type="entry name" value="Peptidase_S24_S26A/B/C"/>
</dbReference>
<dbReference type="Gene3D" id="1.10.260.40">
    <property type="entry name" value="lambda repressor-like DNA-binding domains"/>
    <property type="match status" value="1"/>
</dbReference>
<dbReference type="PANTHER" id="PTHR40661">
    <property type="match status" value="1"/>
</dbReference>
<dbReference type="SUPFAM" id="SSF47413">
    <property type="entry name" value="lambda repressor-like DNA-binding domains"/>
    <property type="match status" value="1"/>
</dbReference>
<comment type="caution">
    <text evidence="5">The sequence shown here is derived from an EMBL/GenBank/DDBJ whole genome shotgun (WGS) entry which is preliminary data.</text>
</comment>
<keyword evidence="6" id="KW-1185">Reference proteome</keyword>
<evidence type="ECO:0000256" key="2">
    <source>
        <dbReference type="ARBA" id="ARBA00023125"/>
    </source>
</evidence>
<dbReference type="InterPro" id="IPR001387">
    <property type="entry name" value="Cro/C1-type_HTH"/>
</dbReference>
<keyword evidence="1" id="KW-0805">Transcription regulation</keyword>
<protein>
    <submittedName>
        <fullName evidence="5">LexA family transcriptional regulator</fullName>
    </submittedName>
</protein>
<evidence type="ECO:0000313" key="5">
    <source>
        <dbReference type="EMBL" id="MPR34384.1"/>
    </source>
</evidence>
<dbReference type="SUPFAM" id="SSF51306">
    <property type="entry name" value="LexA/Signal peptidase"/>
    <property type="match status" value="1"/>
</dbReference>
<dbReference type="RefSeq" id="WP_152760558.1">
    <property type="nucleotide sequence ID" value="NZ_WHLY01000002.1"/>
</dbReference>
<dbReference type="PANTHER" id="PTHR40661:SF3">
    <property type="entry name" value="FELS-1 PROPHAGE TRANSCRIPTIONAL REGULATOR"/>
    <property type="match status" value="1"/>
</dbReference>
<dbReference type="GO" id="GO:0003677">
    <property type="term" value="F:DNA binding"/>
    <property type="evidence" value="ECO:0007669"/>
    <property type="project" value="UniProtKB-KW"/>
</dbReference>
<dbReference type="CDD" id="cd00093">
    <property type="entry name" value="HTH_XRE"/>
    <property type="match status" value="1"/>
</dbReference>
<dbReference type="InterPro" id="IPR036286">
    <property type="entry name" value="LexA/Signal_pep-like_sf"/>
</dbReference>
<dbReference type="Pfam" id="PF00717">
    <property type="entry name" value="Peptidase_S24"/>
    <property type="match status" value="1"/>
</dbReference>
<sequence>MKEADNSIQDRLKQVFDALGITIYQIAKDLDENSSKFYNILSGRAKPSYDTIIGILNYYPQVRADFLLRGEGPVLNEGDYSNAHPTPQETAYVDVPFVPVKFHASFVESYSEGYRFQDLDSCRVSKDLVQNLREPVVLEVSGNSMSPQLVHGARVLAVPIDTGDWIYQSGGVFAVIYRDFFVVKRIRENDLLTKHYLTLHSDNPMGGSVTVPSNEIRGIWRVANIVSAPVE</sequence>
<accession>A0A7C9F9A2</accession>
<dbReference type="PROSITE" id="PS50943">
    <property type="entry name" value="HTH_CROC1"/>
    <property type="match status" value="1"/>
</dbReference>
<evidence type="ECO:0000256" key="3">
    <source>
        <dbReference type="ARBA" id="ARBA00023163"/>
    </source>
</evidence>
<keyword evidence="3" id="KW-0804">Transcription</keyword>
<organism evidence="5 6">
    <name type="scientific">Salmonirosea aquatica</name>
    <dbReference type="NCBI Taxonomy" id="2654236"/>
    <lineage>
        <taxon>Bacteria</taxon>
        <taxon>Pseudomonadati</taxon>
        <taxon>Bacteroidota</taxon>
        <taxon>Cytophagia</taxon>
        <taxon>Cytophagales</taxon>
        <taxon>Spirosomataceae</taxon>
        <taxon>Salmonirosea</taxon>
    </lineage>
</organism>
<keyword evidence="2" id="KW-0238">DNA-binding</keyword>
<proteinExistence type="predicted"/>
<dbReference type="InterPro" id="IPR010982">
    <property type="entry name" value="Lambda_DNA-bd_dom_sf"/>
</dbReference>
<dbReference type="InterPro" id="IPR039418">
    <property type="entry name" value="LexA-like"/>
</dbReference>
<name>A0A7C9F9A2_9BACT</name>
<evidence type="ECO:0000313" key="6">
    <source>
        <dbReference type="Proteomes" id="UP000479293"/>
    </source>
</evidence>
<dbReference type="CDD" id="cd06529">
    <property type="entry name" value="S24_LexA-like"/>
    <property type="match status" value="1"/>
</dbReference>
<evidence type="ECO:0000259" key="4">
    <source>
        <dbReference type="PROSITE" id="PS50943"/>
    </source>
</evidence>
<dbReference type="Proteomes" id="UP000479293">
    <property type="component" value="Unassembled WGS sequence"/>
</dbReference>
<evidence type="ECO:0000256" key="1">
    <source>
        <dbReference type="ARBA" id="ARBA00023015"/>
    </source>
</evidence>